<name>A0A6A4H732_9AGAR</name>
<evidence type="ECO:0008006" key="4">
    <source>
        <dbReference type="Google" id="ProtNLM"/>
    </source>
</evidence>
<protein>
    <recommendedName>
        <fullName evidence="4">ASST-domain-containing protein</fullName>
    </recommendedName>
</protein>
<keyword evidence="1" id="KW-0732">Signal</keyword>
<dbReference type="AlphaFoldDB" id="A0A6A4H732"/>
<sequence>MFLVSASIFTLLSFTLPRLATSSVAYCNNQDYESGALGLSPYQTYDAAPYNPVQINYALPPRDCPANSQVSGYFFFSPLGLGTSLEMSGGLIMNPDGTLVYSTADLALVGAVMRGPMRYRGKDYLTLWVSNGAILSPSGSPLIGNGYNVLLNSSYDVVANITTSGLSVGADLHEFLITSDNTALMTAYPTTAYDLQSFNGSQDGYVLNCVVQEVDIATGKPLFTWQALDHVHPSECSTPLGTPFTGDGTADSPWDYFHTNSIQKNDDGTYLISSKHCSTLYLVDASGEIIWRMGGEKSDFTMKNGTNFTFQHHARSHGPKVISVFDDGAAGWEVDIPYPRGLLLDYDDSAMTVSLLSERLPFNRSSPSTSEGSVQMLSNGNSVVGWGSMPSYSEHDRRGDIMWSAQFAASNEVSAYRLFLQPWVGRPRTPPLMSIANSSSTENVTVYTWWNGATEVTSWQLRGSSLESPLKTITLTAVNKTDFETTLTYTGSGYAYYQVVAMNGHGQTLGFSNFTGLDGTTFGKGENQTVTAHPL</sequence>
<gene>
    <name evidence="2" type="ORF">BT96DRAFT_1023275</name>
</gene>
<reference evidence="2" key="1">
    <citation type="journal article" date="2019" name="Environ. Microbiol.">
        <title>Fungal ecological strategies reflected in gene transcription - a case study of two litter decomposers.</title>
        <authorList>
            <person name="Barbi F."/>
            <person name="Kohler A."/>
            <person name="Barry K."/>
            <person name="Baskaran P."/>
            <person name="Daum C."/>
            <person name="Fauchery L."/>
            <person name="Ihrmark K."/>
            <person name="Kuo A."/>
            <person name="LaButti K."/>
            <person name="Lipzen A."/>
            <person name="Morin E."/>
            <person name="Grigoriev I.V."/>
            <person name="Henrissat B."/>
            <person name="Lindahl B."/>
            <person name="Martin F."/>
        </authorList>
    </citation>
    <scope>NUCLEOTIDE SEQUENCE</scope>
    <source>
        <strain evidence="2">JB14</strain>
    </source>
</reference>
<dbReference type="InterPro" id="IPR011047">
    <property type="entry name" value="Quinoprotein_ADH-like_sf"/>
</dbReference>
<dbReference type="EMBL" id="ML769583">
    <property type="protein sequence ID" value="KAE9392995.1"/>
    <property type="molecule type" value="Genomic_DNA"/>
</dbReference>
<evidence type="ECO:0000256" key="1">
    <source>
        <dbReference type="SAM" id="SignalP"/>
    </source>
</evidence>
<evidence type="ECO:0000313" key="2">
    <source>
        <dbReference type="EMBL" id="KAE9392995.1"/>
    </source>
</evidence>
<dbReference type="Proteomes" id="UP000799118">
    <property type="component" value="Unassembled WGS sequence"/>
</dbReference>
<dbReference type="Pfam" id="PF14269">
    <property type="entry name" value="Arylsulfotran_2"/>
    <property type="match status" value="1"/>
</dbReference>
<evidence type="ECO:0000313" key="3">
    <source>
        <dbReference type="Proteomes" id="UP000799118"/>
    </source>
</evidence>
<organism evidence="2 3">
    <name type="scientific">Gymnopus androsaceus JB14</name>
    <dbReference type="NCBI Taxonomy" id="1447944"/>
    <lineage>
        <taxon>Eukaryota</taxon>
        <taxon>Fungi</taxon>
        <taxon>Dikarya</taxon>
        <taxon>Basidiomycota</taxon>
        <taxon>Agaricomycotina</taxon>
        <taxon>Agaricomycetes</taxon>
        <taxon>Agaricomycetidae</taxon>
        <taxon>Agaricales</taxon>
        <taxon>Marasmiineae</taxon>
        <taxon>Omphalotaceae</taxon>
        <taxon>Gymnopus</taxon>
    </lineage>
</organism>
<dbReference type="InterPro" id="IPR053143">
    <property type="entry name" value="Arylsulfate_ST"/>
</dbReference>
<dbReference type="InterPro" id="IPR039535">
    <property type="entry name" value="ASST-like"/>
</dbReference>
<feature type="signal peptide" evidence="1">
    <location>
        <begin position="1"/>
        <end position="22"/>
    </location>
</feature>
<keyword evidence="3" id="KW-1185">Reference proteome</keyword>
<dbReference type="SUPFAM" id="SSF50998">
    <property type="entry name" value="Quinoprotein alcohol dehydrogenase-like"/>
    <property type="match status" value="1"/>
</dbReference>
<feature type="chain" id="PRO_5025461460" description="ASST-domain-containing protein" evidence="1">
    <location>
        <begin position="23"/>
        <end position="535"/>
    </location>
</feature>
<accession>A0A6A4H732</accession>
<dbReference type="OrthoDB" id="5427350at2759"/>
<dbReference type="PANTHER" id="PTHR35340">
    <property type="entry name" value="PQQ ENZYME REPEAT PROTEIN-RELATED"/>
    <property type="match status" value="1"/>
</dbReference>
<proteinExistence type="predicted"/>
<dbReference type="PANTHER" id="PTHR35340:SF5">
    <property type="entry name" value="ASST-DOMAIN-CONTAINING PROTEIN"/>
    <property type="match status" value="1"/>
</dbReference>